<dbReference type="KEGG" id="acan:ACA1_067070"/>
<name>L8GRA9_ACACF</name>
<keyword evidence="1" id="KW-0472">Membrane</keyword>
<feature type="transmembrane region" description="Helical" evidence="1">
    <location>
        <begin position="20"/>
        <end position="40"/>
    </location>
</feature>
<keyword evidence="3" id="KW-1185">Reference proteome</keyword>
<evidence type="ECO:0000313" key="2">
    <source>
        <dbReference type="EMBL" id="ELR14656.1"/>
    </source>
</evidence>
<organism evidence="2 3">
    <name type="scientific">Acanthamoeba castellanii (strain ATCC 30010 / Neff)</name>
    <dbReference type="NCBI Taxonomy" id="1257118"/>
    <lineage>
        <taxon>Eukaryota</taxon>
        <taxon>Amoebozoa</taxon>
        <taxon>Discosea</taxon>
        <taxon>Longamoebia</taxon>
        <taxon>Centramoebida</taxon>
        <taxon>Acanthamoebidae</taxon>
        <taxon>Acanthamoeba</taxon>
    </lineage>
</organism>
<sequence length="85" mass="9567">MGTFTKAGTMTNISHRLLHLSINLHVGMFILACHKLGWIAQYKVIPMFKLYMVKKEGNKFQHSSSAPPLLIVALLNPEFKEVAQS</sequence>
<protein>
    <submittedName>
        <fullName evidence="2">Uncharacterized protein</fullName>
    </submittedName>
</protein>
<dbReference type="Proteomes" id="UP000011083">
    <property type="component" value="Unassembled WGS sequence"/>
</dbReference>
<dbReference type="PROSITE" id="PS51257">
    <property type="entry name" value="PROKAR_LIPOPROTEIN"/>
    <property type="match status" value="1"/>
</dbReference>
<dbReference type="AlphaFoldDB" id="L8GRA9"/>
<proteinExistence type="predicted"/>
<dbReference type="EMBL" id="KB008048">
    <property type="protein sequence ID" value="ELR14656.1"/>
    <property type="molecule type" value="Genomic_DNA"/>
</dbReference>
<dbReference type="GeneID" id="14915224"/>
<reference evidence="2 3" key="1">
    <citation type="journal article" date="2013" name="Genome Biol.">
        <title>Genome of Acanthamoeba castellanii highlights extensive lateral gene transfer and early evolution of tyrosine kinase signaling.</title>
        <authorList>
            <person name="Clarke M."/>
            <person name="Lohan A.J."/>
            <person name="Liu B."/>
            <person name="Lagkouvardos I."/>
            <person name="Roy S."/>
            <person name="Zafar N."/>
            <person name="Bertelli C."/>
            <person name="Schilde C."/>
            <person name="Kianianmomeni A."/>
            <person name="Burglin T.R."/>
            <person name="Frech C."/>
            <person name="Turcotte B."/>
            <person name="Kopec K.O."/>
            <person name="Synnott J.M."/>
            <person name="Choo C."/>
            <person name="Paponov I."/>
            <person name="Finkler A."/>
            <person name="Soon Heng Tan C."/>
            <person name="Hutchins A.P."/>
            <person name="Weinmeier T."/>
            <person name="Rattei T."/>
            <person name="Chu J.S."/>
            <person name="Gimenez G."/>
            <person name="Irimia M."/>
            <person name="Rigden D.J."/>
            <person name="Fitzpatrick D.A."/>
            <person name="Lorenzo-Morales J."/>
            <person name="Bateman A."/>
            <person name="Chiu C.H."/>
            <person name="Tang P."/>
            <person name="Hegemann P."/>
            <person name="Fromm H."/>
            <person name="Raoult D."/>
            <person name="Greub G."/>
            <person name="Miranda-Saavedra D."/>
            <person name="Chen N."/>
            <person name="Nash P."/>
            <person name="Ginger M.L."/>
            <person name="Horn M."/>
            <person name="Schaap P."/>
            <person name="Caler L."/>
            <person name="Loftus B."/>
        </authorList>
    </citation>
    <scope>NUCLEOTIDE SEQUENCE [LARGE SCALE GENOMIC DNA]</scope>
    <source>
        <strain evidence="2 3">Neff</strain>
    </source>
</reference>
<evidence type="ECO:0000313" key="3">
    <source>
        <dbReference type="Proteomes" id="UP000011083"/>
    </source>
</evidence>
<evidence type="ECO:0000256" key="1">
    <source>
        <dbReference type="SAM" id="Phobius"/>
    </source>
</evidence>
<keyword evidence="1" id="KW-1133">Transmembrane helix</keyword>
<accession>L8GRA9</accession>
<dbReference type="RefSeq" id="XP_004336669.1">
    <property type="nucleotide sequence ID" value="XM_004336621.1"/>
</dbReference>
<dbReference type="VEuPathDB" id="AmoebaDB:ACA1_067070"/>
<gene>
    <name evidence="2" type="ORF">ACA1_067070</name>
</gene>
<keyword evidence="1" id="KW-0812">Transmembrane</keyword>